<dbReference type="RefSeq" id="WP_058219447.1">
    <property type="nucleotide sequence ID" value="NZ_LKLN01000030.1"/>
</dbReference>
<dbReference type="AlphaFoldDB" id="A0A0V8CYW1"/>
<name>A0A0V8CYW1_LACLL</name>
<accession>A0A0V8CYW1</accession>
<proteinExistence type="predicted"/>
<reference evidence="3" key="1">
    <citation type="submission" date="2015-10" db="EMBL/GenBank/DDBJ databases">
        <title>Draft Genome Sequences of 11 Lactococcus lactis subspecies cremoris strains.</title>
        <authorList>
            <person name="Wels M."/>
            <person name="Backus L."/>
            <person name="Boekhorst J."/>
            <person name="Dijkstra A."/>
            <person name="Beerthuizen M."/>
            <person name="Kelly W."/>
            <person name="Siezen R."/>
            <person name="Bachmann H."/>
            <person name="Van Hijum S."/>
        </authorList>
    </citation>
    <scope>NUCLEOTIDE SEQUENCE [LARGE SCALE GENOMIC DNA]</scope>
    <source>
        <strain evidence="3">KF282</strain>
    </source>
</reference>
<dbReference type="PATRIC" id="fig|1360.105.peg.2337"/>
<dbReference type="InterPro" id="IPR019612">
    <property type="entry name" value="Minor_capsid_put"/>
</dbReference>
<evidence type="ECO:0000313" key="3">
    <source>
        <dbReference type="Proteomes" id="UP000053058"/>
    </source>
</evidence>
<evidence type="ECO:0000256" key="1">
    <source>
        <dbReference type="SAM" id="MobiDB-lite"/>
    </source>
</evidence>
<comment type="caution">
    <text evidence="2">The sequence shown here is derived from an EMBL/GenBank/DDBJ whole genome shotgun (WGS) entry which is preliminary data.</text>
</comment>
<gene>
    <name evidence="2" type="ORF">KF282_1098</name>
</gene>
<feature type="region of interest" description="Disordered" evidence="1">
    <location>
        <begin position="21"/>
        <end position="41"/>
    </location>
</feature>
<dbReference type="Pfam" id="PF10665">
    <property type="entry name" value="Minor_capsid_1"/>
    <property type="match status" value="1"/>
</dbReference>
<dbReference type="Proteomes" id="UP000053058">
    <property type="component" value="Unassembled WGS sequence"/>
</dbReference>
<organism evidence="2 3">
    <name type="scientific">Lactococcus lactis subsp. lactis</name>
    <name type="common">Streptococcus lactis</name>
    <dbReference type="NCBI Taxonomy" id="1360"/>
    <lineage>
        <taxon>Bacteria</taxon>
        <taxon>Bacillati</taxon>
        <taxon>Bacillota</taxon>
        <taxon>Bacilli</taxon>
        <taxon>Lactobacillales</taxon>
        <taxon>Streptococcaceae</taxon>
        <taxon>Lactococcus</taxon>
    </lineage>
</organism>
<sequence>MLFEPIPKRLLIHEVTYTEPPNVGDGSMGGSSKPKSTVIKNVRFTPTRKKVTKSDNTEAYTNGILFIDSVNSSPFIEINEGGKITFKNKRLNIIGCLEAYTDQEIPHHLEVQLQ</sequence>
<protein>
    <submittedName>
        <fullName evidence="2">Phage protein</fullName>
    </submittedName>
</protein>
<evidence type="ECO:0000313" key="2">
    <source>
        <dbReference type="EMBL" id="KSU06507.1"/>
    </source>
</evidence>
<dbReference type="EMBL" id="LKLN01000030">
    <property type="protein sequence ID" value="KSU06507.1"/>
    <property type="molecule type" value="Genomic_DNA"/>
</dbReference>